<feature type="domain" description="C2H2-type" evidence="9">
    <location>
        <begin position="726"/>
        <end position="753"/>
    </location>
</feature>
<comment type="caution">
    <text evidence="11">The sequence shown here is derived from an EMBL/GenBank/DDBJ whole genome shotgun (WGS) entry which is preliminary data.</text>
</comment>
<evidence type="ECO:0000256" key="7">
    <source>
        <dbReference type="PROSITE-ProRule" id="PRU00042"/>
    </source>
</evidence>
<keyword evidence="6" id="KW-0539">Nucleus</keyword>
<proteinExistence type="predicted"/>
<dbReference type="PANTHER" id="PTHR24388">
    <property type="entry name" value="ZINC FINGER PROTEIN"/>
    <property type="match status" value="1"/>
</dbReference>
<evidence type="ECO:0000259" key="9">
    <source>
        <dbReference type="PROSITE" id="PS50157"/>
    </source>
</evidence>
<keyword evidence="2" id="KW-0479">Metal-binding</keyword>
<reference evidence="11" key="1">
    <citation type="journal article" date="2019" name="bioRxiv">
        <title>The Genome of the Zebra Mussel, Dreissena polymorpha: A Resource for Invasive Species Research.</title>
        <authorList>
            <person name="McCartney M.A."/>
            <person name="Auch B."/>
            <person name="Kono T."/>
            <person name="Mallez S."/>
            <person name="Zhang Y."/>
            <person name="Obille A."/>
            <person name="Becker A."/>
            <person name="Abrahante J.E."/>
            <person name="Garbe J."/>
            <person name="Badalamenti J.P."/>
            <person name="Herman A."/>
            <person name="Mangelson H."/>
            <person name="Liachko I."/>
            <person name="Sullivan S."/>
            <person name="Sone E.D."/>
            <person name="Koren S."/>
            <person name="Silverstein K.A.T."/>
            <person name="Beckman K.B."/>
            <person name="Gohl D.M."/>
        </authorList>
    </citation>
    <scope>NUCLEOTIDE SEQUENCE</scope>
    <source>
        <strain evidence="11">Duluth1</strain>
        <tissue evidence="11">Whole animal</tissue>
    </source>
</reference>
<dbReference type="FunFam" id="3.30.160.60:FF:000624">
    <property type="entry name" value="zinc finger protein 697"/>
    <property type="match status" value="3"/>
</dbReference>
<dbReference type="FunFam" id="3.30.160.60:FF:002452">
    <property type="entry name" value="zinc finger protein 142 isoform X4"/>
    <property type="match status" value="4"/>
</dbReference>
<evidence type="ECO:0000256" key="1">
    <source>
        <dbReference type="ARBA" id="ARBA00004123"/>
    </source>
</evidence>
<feature type="domain" description="C2H2-type" evidence="9">
    <location>
        <begin position="782"/>
        <end position="809"/>
    </location>
</feature>
<feature type="domain" description="C2H2-type" evidence="9">
    <location>
        <begin position="586"/>
        <end position="613"/>
    </location>
</feature>
<dbReference type="PROSITE" id="PS50157">
    <property type="entry name" value="ZINC_FINGER_C2H2_2"/>
    <property type="match status" value="12"/>
</dbReference>
<evidence type="ECO:0000256" key="5">
    <source>
        <dbReference type="ARBA" id="ARBA00022833"/>
    </source>
</evidence>
<dbReference type="PROSITE" id="PS00028">
    <property type="entry name" value="ZINC_FINGER_C2H2_1"/>
    <property type="match status" value="12"/>
</dbReference>
<keyword evidence="5" id="KW-0862">Zinc</keyword>
<dbReference type="GO" id="GO:0008270">
    <property type="term" value="F:zinc ion binding"/>
    <property type="evidence" value="ECO:0007669"/>
    <property type="project" value="UniProtKB-KW"/>
</dbReference>
<evidence type="ECO:0000313" key="11">
    <source>
        <dbReference type="EMBL" id="KAH3843296.1"/>
    </source>
</evidence>
<evidence type="ECO:0000256" key="3">
    <source>
        <dbReference type="ARBA" id="ARBA00022737"/>
    </source>
</evidence>
<dbReference type="AlphaFoldDB" id="A0A9D4KQH4"/>
<keyword evidence="4 7" id="KW-0863">Zinc-finger</keyword>
<protein>
    <submittedName>
        <fullName evidence="11">Uncharacterized protein</fullName>
    </submittedName>
</protein>
<comment type="subcellular location">
    <subcellularLocation>
        <location evidence="1">Nucleus</location>
    </subcellularLocation>
</comment>
<dbReference type="Gene3D" id="3.30.160.60">
    <property type="entry name" value="Classic Zinc Finger"/>
    <property type="match status" value="12"/>
</dbReference>
<feature type="domain" description="C2H2-type" evidence="9">
    <location>
        <begin position="530"/>
        <end position="557"/>
    </location>
</feature>
<evidence type="ECO:0000256" key="6">
    <source>
        <dbReference type="ARBA" id="ARBA00023242"/>
    </source>
</evidence>
<accession>A0A9D4KQH4</accession>
<dbReference type="Pfam" id="PF00096">
    <property type="entry name" value="zf-C2H2"/>
    <property type="match status" value="8"/>
</dbReference>
<reference evidence="11" key="2">
    <citation type="submission" date="2020-11" db="EMBL/GenBank/DDBJ databases">
        <authorList>
            <person name="McCartney M.A."/>
            <person name="Auch B."/>
            <person name="Kono T."/>
            <person name="Mallez S."/>
            <person name="Becker A."/>
            <person name="Gohl D.M."/>
            <person name="Silverstein K.A.T."/>
            <person name="Koren S."/>
            <person name="Bechman K.B."/>
            <person name="Herman A."/>
            <person name="Abrahante J.E."/>
            <person name="Garbe J."/>
        </authorList>
    </citation>
    <scope>NUCLEOTIDE SEQUENCE</scope>
    <source>
        <strain evidence="11">Duluth1</strain>
        <tissue evidence="11">Whole animal</tissue>
    </source>
</reference>
<dbReference type="FunFam" id="3.30.160.60:FF:002343">
    <property type="entry name" value="Zinc finger protein 33A"/>
    <property type="match status" value="1"/>
</dbReference>
<dbReference type="InterPro" id="IPR013087">
    <property type="entry name" value="Znf_C2H2_type"/>
</dbReference>
<evidence type="ECO:0000259" key="10">
    <source>
        <dbReference type="PROSITE" id="PS50280"/>
    </source>
</evidence>
<dbReference type="PROSITE" id="PS50280">
    <property type="entry name" value="SET"/>
    <property type="match status" value="1"/>
</dbReference>
<organism evidence="11 12">
    <name type="scientific">Dreissena polymorpha</name>
    <name type="common">Zebra mussel</name>
    <name type="synonym">Mytilus polymorpha</name>
    <dbReference type="NCBI Taxonomy" id="45954"/>
    <lineage>
        <taxon>Eukaryota</taxon>
        <taxon>Metazoa</taxon>
        <taxon>Spiralia</taxon>
        <taxon>Lophotrochozoa</taxon>
        <taxon>Mollusca</taxon>
        <taxon>Bivalvia</taxon>
        <taxon>Autobranchia</taxon>
        <taxon>Heteroconchia</taxon>
        <taxon>Euheterodonta</taxon>
        <taxon>Imparidentia</taxon>
        <taxon>Neoheterodontei</taxon>
        <taxon>Myida</taxon>
        <taxon>Dreissenoidea</taxon>
        <taxon>Dreissenidae</taxon>
        <taxon>Dreissena</taxon>
    </lineage>
</organism>
<feature type="domain" description="C2H2-type" evidence="9">
    <location>
        <begin position="838"/>
        <end position="865"/>
    </location>
</feature>
<keyword evidence="12" id="KW-1185">Reference proteome</keyword>
<dbReference type="InterPro" id="IPR050527">
    <property type="entry name" value="Snail/Krueppel_Znf"/>
</dbReference>
<dbReference type="PANTHER" id="PTHR24388:SF53">
    <property type="entry name" value="CHORION TRANSCRIPTION FACTOR CF2-RELATED"/>
    <property type="match status" value="1"/>
</dbReference>
<evidence type="ECO:0000313" key="12">
    <source>
        <dbReference type="Proteomes" id="UP000828390"/>
    </source>
</evidence>
<feature type="region of interest" description="Disordered" evidence="8">
    <location>
        <begin position="1"/>
        <end position="29"/>
    </location>
</feature>
<dbReference type="FunFam" id="3.30.160.60:FF:000446">
    <property type="entry name" value="Zinc finger protein"/>
    <property type="match status" value="2"/>
</dbReference>
<dbReference type="Pfam" id="PF21549">
    <property type="entry name" value="PRDM2_PR"/>
    <property type="match status" value="1"/>
</dbReference>
<dbReference type="InterPro" id="IPR046341">
    <property type="entry name" value="SET_dom_sf"/>
</dbReference>
<keyword evidence="3" id="KW-0677">Repeat</keyword>
<dbReference type="GO" id="GO:0000981">
    <property type="term" value="F:DNA-binding transcription factor activity, RNA polymerase II-specific"/>
    <property type="evidence" value="ECO:0007669"/>
    <property type="project" value="TreeGrafter"/>
</dbReference>
<feature type="domain" description="C2H2-type" evidence="9">
    <location>
        <begin position="670"/>
        <end position="697"/>
    </location>
</feature>
<evidence type="ECO:0000256" key="2">
    <source>
        <dbReference type="ARBA" id="ARBA00022723"/>
    </source>
</evidence>
<feature type="domain" description="C2H2-type" evidence="9">
    <location>
        <begin position="614"/>
        <end position="641"/>
    </location>
</feature>
<sequence length="866" mass="99229">MAHTQKSVAASKMFKTRKRKTESNTLESDLKRESTIRKAFDSKIQTSVNIISARVSPETLTSDQTIDDLNSVCVKIETDEWYNTASDFYSVCAKSEQVLLEERHPDSNKHNGFTFECVKSEKTECEVMRQHVTRQDCFNSVCVNKNLTFNSNAKDEIYSVCGATQQFLNPLTDQGYITAYDFNNEFGIAKQNIKTETDNENTTANKCTHSKTPENQDKLADQYSVYLTREEIELSDVDKYCAKSVVGGGTIQMDQYSHLNVPRHSNSEKENAVTRTPPLFLEPAKIKLKEKGDHVKKFKRMKKTRSPEKDKTEHILQARNLVSCMSLEPPDNDHLLYCGECNKEFDGDCPVHGPYNYIQDKEVPEEDHLKAEHTLPDCLEIKTSEIAGAGLGVFSKEGLESRIMFGPYGGDIITDNPKSGYCLQGKIYKDGKGSHFVNTQNKATSNWMRYVNYAMTEADQNLVAFQYKGGIQYCTLKPVLPGEELLVWYRDELARELGLIRPKNLPSSYSSNNSGHFNEHMSIHAGERLYKCEECGYACNKSGNLKAHMRIHSGDKLYKCEQCGYACNQSSDLKKHMRIHSGERPYKCEDCGYACHQSGTLKTHMRIHSGERPYKCEECGYACYQSNDLKKHMRIHTEERLYKCEVCGKAFKQSGSLKTHMTIHTEERPYKCEVCGHSCKRSVHLKKHMMIHKGERPHKCEVCSYAFKTSSDLKTHMRIHTGERPYKCEVCGKAFKQSGTLKTHIKIHTEERPYKCVVCIHSCKRSEHLKTHMMIHKGERPHKCEVCSYAFKTSSDLKTHMRIHTGERPYKCEVCVYACNHSSDLKKHMKIHTGERPYMCEVCGYACNQSFDLKKHMRIHTGERPY</sequence>
<feature type="domain" description="C2H2-type" evidence="9">
    <location>
        <begin position="642"/>
        <end position="669"/>
    </location>
</feature>
<dbReference type="Pfam" id="PF23611">
    <property type="entry name" value="zf-C2H2_16"/>
    <property type="match status" value="1"/>
</dbReference>
<dbReference type="InterPro" id="IPR056438">
    <property type="entry name" value="Znf-C2H2_CTCF"/>
</dbReference>
<feature type="domain" description="SET" evidence="10">
    <location>
        <begin position="377"/>
        <end position="490"/>
    </location>
</feature>
<dbReference type="EMBL" id="JAIWYP010000004">
    <property type="protein sequence ID" value="KAH3843296.1"/>
    <property type="molecule type" value="Genomic_DNA"/>
</dbReference>
<dbReference type="SUPFAM" id="SSF57667">
    <property type="entry name" value="beta-beta-alpha zinc fingers"/>
    <property type="match status" value="7"/>
</dbReference>
<feature type="domain" description="C2H2-type" evidence="9">
    <location>
        <begin position="754"/>
        <end position="781"/>
    </location>
</feature>
<evidence type="ECO:0000256" key="4">
    <source>
        <dbReference type="ARBA" id="ARBA00022771"/>
    </source>
</evidence>
<dbReference type="Proteomes" id="UP000828390">
    <property type="component" value="Unassembled WGS sequence"/>
</dbReference>
<dbReference type="FunFam" id="3.30.160.60:FF:002104">
    <property type="entry name" value="Si:ch211-266d19.4"/>
    <property type="match status" value="2"/>
</dbReference>
<name>A0A9D4KQH4_DREPO</name>
<dbReference type="SMART" id="SM00355">
    <property type="entry name" value="ZnF_C2H2"/>
    <property type="match status" value="12"/>
</dbReference>
<dbReference type="Gene3D" id="2.170.270.10">
    <property type="entry name" value="SET domain"/>
    <property type="match status" value="1"/>
</dbReference>
<dbReference type="Pfam" id="PF13465">
    <property type="entry name" value="zf-H2C2_2"/>
    <property type="match status" value="1"/>
</dbReference>
<gene>
    <name evidence="11" type="ORF">DPMN_116810</name>
</gene>
<feature type="domain" description="C2H2-type" evidence="9">
    <location>
        <begin position="558"/>
        <end position="585"/>
    </location>
</feature>
<dbReference type="InterPro" id="IPR036236">
    <property type="entry name" value="Znf_C2H2_sf"/>
</dbReference>
<dbReference type="GO" id="GO:0000978">
    <property type="term" value="F:RNA polymerase II cis-regulatory region sequence-specific DNA binding"/>
    <property type="evidence" value="ECO:0007669"/>
    <property type="project" value="TreeGrafter"/>
</dbReference>
<dbReference type="SUPFAM" id="SSF82199">
    <property type="entry name" value="SET domain"/>
    <property type="match status" value="1"/>
</dbReference>
<dbReference type="InterPro" id="IPR001214">
    <property type="entry name" value="SET_dom"/>
</dbReference>
<evidence type="ECO:0000256" key="8">
    <source>
        <dbReference type="SAM" id="MobiDB-lite"/>
    </source>
</evidence>
<dbReference type="GO" id="GO:0005634">
    <property type="term" value="C:nucleus"/>
    <property type="evidence" value="ECO:0007669"/>
    <property type="project" value="UniProtKB-SubCell"/>
</dbReference>
<dbReference type="SMART" id="SM00317">
    <property type="entry name" value="SET"/>
    <property type="match status" value="1"/>
</dbReference>
<feature type="domain" description="C2H2-type" evidence="9">
    <location>
        <begin position="810"/>
        <end position="837"/>
    </location>
</feature>
<feature type="domain" description="C2H2-type" evidence="9">
    <location>
        <begin position="698"/>
        <end position="725"/>
    </location>
</feature>